<keyword evidence="5" id="KW-1185">Reference proteome</keyword>
<dbReference type="Gene3D" id="2.60.120.200">
    <property type="match status" value="2"/>
</dbReference>
<dbReference type="Pfam" id="PF00337">
    <property type="entry name" value="Gal-bind_lectin"/>
    <property type="match status" value="2"/>
</dbReference>
<evidence type="ECO:0000259" key="4">
    <source>
        <dbReference type="PROSITE" id="PS51304"/>
    </source>
</evidence>
<dbReference type="SUPFAM" id="SSF49899">
    <property type="entry name" value="Concanavalin A-like lectins/glucanases"/>
    <property type="match status" value="2"/>
</dbReference>
<dbReference type="Proteomes" id="UP000887566">
    <property type="component" value="Unplaced"/>
</dbReference>
<evidence type="ECO:0000256" key="1">
    <source>
        <dbReference type="ARBA" id="ARBA00022734"/>
    </source>
</evidence>
<dbReference type="PROSITE" id="PS51304">
    <property type="entry name" value="GALECTIN"/>
    <property type="match status" value="2"/>
</dbReference>
<dbReference type="SMART" id="SM00276">
    <property type="entry name" value="GLECT"/>
    <property type="match status" value="2"/>
</dbReference>
<feature type="domain" description="Galectin" evidence="4">
    <location>
        <begin position="14"/>
        <end position="147"/>
    </location>
</feature>
<dbReference type="PANTHER" id="PTHR11346">
    <property type="entry name" value="GALECTIN"/>
    <property type="match status" value="1"/>
</dbReference>
<keyword evidence="2" id="KW-0677">Repeat</keyword>
<reference evidence="6" key="1">
    <citation type="submission" date="2022-11" db="UniProtKB">
        <authorList>
            <consortium name="WormBaseParasite"/>
        </authorList>
    </citation>
    <scope>IDENTIFICATION</scope>
</reference>
<evidence type="ECO:0000313" key="6">
    <source>
        <dbReference type="WBParaSite" id="PSAMB.scaffold2205size24615.g16788.t1"/>
    </source>
</evidence>
<dbReference type="InterPro" id="IPR001079">
    <property type="entry name" value="Galectin_CRD"/>
</dbReference>
<dbReference type="InterPro" id="IPR044156">
    <property type="entry name" value="Galectin-like"/>
</dbReference>
<sequence length="281" mass="31497">MAQHPNDVAVPVPYRSKMLNELQPGQTLTVHGVVNAGCERFSVNLHSGSAELNPHMGTIPLHVSVRFDDDKIVLNSYQGGLWAEEERVKNPLKVGEPFDMRIRVHDDKYEISVDQKEIAEFKHRFPLKTVDHISIDGGVTLKGVHWGGRYFELPYTTDFQGGGLASGQRLYVYGIPKGDRFEVNLLNKAGEAAFHFNPRFGEKAVVRNAEVHGAWGNEEREGHFPFKKDIGFDLVIVNEPFSIQIFVDGERFGTFAHRGDPSDYARLRIAGDLELTGVEIS</sequence>
<dbReference type="GO" id="GO:0016936">
    <property type="term" value="F:galactoside binding"/>
    <property type="evidence" value="ECO:0007669"/>
    <property type="project" value="TreeGrafter"/>
</dbReference>
<organism evidence="5 6">
    <name type="scientific">Plectus sambesii</name>
    <dbReference type="NCBI Taxonomy" id="2011161"/>
    <lineage>
        <taxon>Eukaryota</taxon>
        <taxon>Metazoa</taxon>
        <taxon>Ecdysozoa</taxon>
        <taxon>Nematoda</taxon>
        <taxon>Chromadorea</taxon>
        <taxon>Plectida</taxon>
        <taxon>Plectina</taxon>
        <taxon>Plectoidea</taxon>
        <taxon>Plectidae</taxon>
        <taxon>Plectus</taxon>
    </lineage>
</organism>
<keyword evidence="1 3" id="KW-0430">Lectin</keyword>
<protein>
    <recommendedName>
        <fullName evidence="3">Galectin</fullName>
    </recommendedName>
</protein>
<dbReference type="GO" id="GO:0030246">
    <property type="term" value="F:carbohydrate binding"/>
    <property type="evidence" value="ECO:0007669"/>
    <property type="project" value="UniProtKB-UniRule"/>
</dbReference>
<evidence type="ECO:0000256" key="3">
    <source>
        <dbReference type="RuleBase" id="RU102079"/>
    </source>
</evidence>
<name>A0A914VN59_9BILA</name>
<proteinExistence type="predicted"/>
<dbReference type="SMART" id="SM00908">
    <property type="entry name" value="Gal-bind_lectin"/>
    <property type="match status" value="2"/>
</dbReference>
<dbReference type="AlphaFoldDB" id="A0A914VN59"/>
<dbReference type="InterPro" id="IPR013320">
    <property type="entry name" value="ConA-like_dom_sf"/>
</dbReference>
<dbReference type="CDD" id="cd00070">
    <property type="entry name" value="GLECT"/>
    <property type="match status" value="2"/>
</dbReference>
<dbReference type="WBParaSite" id="PSAMB.scaffold2205size24615.g16788.t1">
    <property type="protein sequence ID" value="PSAMB.scaffold2205size24615.g16788.t1"/>
    <property type="gene ID" value="PSAMB.scaffold2205size24615.g16788"/>
</dbReference>
<accession>A0A914VN59</accession>
<dbReference type="FunFam" id="2.60.120.200:FF:000276">
    <property type="entry name" value="Galectin"/>
    <property type="match status" value="1"/>
</dbReference>
<dbReference type="PANTHER" id="PTHR11346:SF116">
    <property type="entry name" value="GALECTIN"/>
    <property type="match status" value="1"/>
</dbReference>
<evidence type="ECO:0000313" key="5">
    <source>
        <dbReference type="Proteomes" id="UP000887566"/>
    </source>
</evidence>
<feature type="domain" description="Galectin" evidence="4">
    <location>
        <begin position="156"/>
        <end position="281"/>
    </location>
</feature>
<evidence type="ECO:0000256" key="2">
    <source>
        <dbReference type="ARBA" id="ARBA00022737"/>
    </source>
</evidence>
<dbReference type="FunFam" id="2.60.120.200:FF:000124">
    <property type="entry name" value="Galectin-4"/>
    <property type="match status" value="1"/>
</dbReference>